<reference evidence="1" key="2">
    <citation type="submission" date="2023-01" db="EMBL/GenBank/DDBJ databases">
        <authorList>
            <person name="Sun Q."/>
            <person name="Evtushenko L."/>
        </authorList>
    </citation>
    <scope>NUCLEOTIDE SEQUENCE</scope>
    <source>
        <strain evidence="1">VKM B-1513</strain>
    </source>
</reference>
<evidence type="ECO:0000313" key="2">
    <source>
        <dbReference type="Proteomes" id="UP001143486"/>
    </source>
</evidence>
<reference evidence="1" key="1">
    <citation type="journal article" date="2014" name="Int. J. Syst. Evol. Microbiol.">
        <title>Complete genome sequence of Corynebacterium casei LMG S-19264T (=DSM 44701T), isolated from a smear-ripened cheese.</title>
        <authorList>
            <consortium name="US DOE Joint Genome Institute (JGI-PGF)"/>
            <person name="Walter F."/>
            <person name="Albersmeier A."/>
            <person name="Kalinowski J."/>
            <person name="Ruckert C."/>
        </authorList>
    </citation>
    <scope>NUCLEOTIDE SEQUENCE</scope>
    <source>
        <strain evidence="1">VKM B-1513</strain>
    </source>
</reference>
<dbReference type="EMBL" id="BSFE01000011">
    <property type="protein sequence ID" value="GLK53560.1"/>
    <property type="molecule type" value="Genomic_DNA"/>
</dbReference>
<sequence>MSEQGGSWVGTRLQAAFDIHGKMPQMALDELDWPTLPELSQEEAE</sequence>
<proteinExistence type="predicted"/>
<keyword evidence="2" id="KW-1185">Reference proteome</keyword>
<organism evidence="1 2">
    <name type="scientific">Maricaulis virginensis</name>
    <dbReference type="NCBI Taxonomy" id="144022"/>
    <lineage>
        <taxon>Bacteria</taxon>
        <taxon>Pseudomonadati</taxon>
        <taxon>Pseudomonadota</taxon>
        <taxon>Alphaproteobacteria</taxon>
        <taxon>Maricaulales</taxon>
        <taxon>Maricaulaceae</taxon>
        <taxon>Maricaulis</taxon>
    </lineage>
</organism>
<accession>A0A9W6MPF5</accession>
<evidence type="ECO:0000313" key="1">
    <source>
        <dbReference type="EMBL" id="GLK53560.1"/>
    </source>
</evidence>
<dbReference type="AlphaFoldDB" id="A0A9W6MPF5"/>
<dbReference type="Proteomes" id="UP001143486">
    <property type="component" value="Unassembled WGS sequence"/>
</dbReference>
<gene>
    <name evidence="1" type="ORF">GCM10017621_30680</name>
</gene>
<comment type="caution">
    <text evidence="1">The sequence shown here is derived from an EMBL/GenBank/DDBJ whole genome shotgun (WGS) entry which is preliminary data.</text>
</comment>
<protein>
    <submittedName>
        <fullName evidence="1">Uncharacterized protein</fullName>
    </submittedName>
</protein>
<name>A0A9W6MPF5_9PROT</name>